<accession>A0A0E0RU96</accession>
<accession>A0A098DA53</accession>
<dbReference type="InParanoid" id="A0A098DA53"/>
<protein>
    <submittedName>
        <fullName evidence="2">Chromosome 1, complete genome</fullName>
    </submittedName>
</protein>
<dbReference type="AlphaFoldDB" id="A0A098DA53"/>
<feature type="compositionally biased region" description="Basic and acidic residues" evidence="1">
    <location>
        <begin position="239"/>
        <end position="265"/>
    </location>
</feature>
<dbReference type="EnsemblFungi" id="CEF74821">
    <property type="protein sequence ID" value="CEF74821"/>
    <property type="gene ID" value="FGRRES_02514_M"/>
</dbReference>
<gene>
    <name evidence="3" type="primary">FG02514.1</name>
    <name evidence="2" type="ORF">FGRAMPH1_01T06033</name>
</gene>
<evidence type="ECO:0000313" key="3">
    <source>
        <dbReference type="EnsemblFungi" id="CEF74821"/>
    </source>
</evidence>
<dbReference type="Proteomes" id="UP000070720">
    <property type="component" value="Chromosome 1"/>
</dbReference>
<feature type="region of interest" description="Disordered" evidence="1">
    <location>
        <begin position="229"/>
        <end position="265"/>
    </location>
</feature>
<sequence length="265" mass="29714">MYRIDCDVQCVKVKPRQEGNSHSVAVTCLPAYNCCKPREFTRICAWEARIAMSHRLTLQFWFVRSGGRMKFGVVQSVVAYSVSGLMMYVCGAVRYGTGTSVVLETEPKFAGDRCERMTGDPQCWVRGSILVAGLASIAYSSQYSRTCAFKSKMSFVEQVQLQYQLYVRAARVLTNWDRASKILGRFIHHQSQVPGLYFTRSNLGSTGGQSSAKLEAAYGSTTATRLKGRPARTSAVSYRGKERVGFTREKEHTDQPDHVFDVSHR</sequence>
<name>A0A098DA53_GIBZE</name>
<reference evidence="3 4" key="2">
    <citation type="journal article" date="2010" name="Nature">
        <title>Comparative genomics reveals mobile pathogenicity chromosomes in Fusarium.</title>
        <authorList>
            <person name="Ma L.J."/>
            <person name="van der Does H.C."/>
            <person name="Borkovich K.A."/>
            <person name="Coleman J.J."/>
            <person name="Daboussi M.J."/>
            <person name="Di Pietro A."/>
            <person name="Dufresne M."/>
            <person name="Freitag M."/>
            <person name="Grabherr M."/>
            <person name="Henrissat B."/>
            <person name="Houterman P.M."/>
            <person name="Kang S."/>
            <person name="Shim W.B."/>
            <person name="Woloshuk C."/>
            <person name="Xie X."/>
            <person name="Xu J.R."/>
            <person name="Antoniw J."/>
            <person name="Baker S.E."/>
            <person name="Bluhm B.H."/>
            <person name="Breakspear A."/>
            <person name="Brown D.W."/>
            <person name="Butchko R.A."/>
            <person name="Chapman S."/>
            <person name="Coulson R."/>
            <person name="Coutinho P.M."/>
            <person name="Danchin E.G."/>
            <person name="Diener A."/>
            <person name="Gale L.R."/>
            <person name="Gardiner D.M."/>
            <person name="Goff S."/>
            <person name="Hammond-Kosack K.E."/>
            <person name="Hilburn K."/>
            <person name="Hua-Van A."/>
            <person name="Jonkers W."/>
            <person name="Kazan K."/>
            <person name="Kodira C.D."/>
            <person name="Koehrsen M."/>
            <person name="Kumar L."/>
            <person name="Lee Y.H."/>
            <person name="Li L."/>
            <person name="Manners J.M."/>
            <person name="Miranda-Saavedra D."/>
            <person name="Mukherjee M."/>
            <person name="Park G."/>
            <person name="Park J."/>
            <person name="Park S.Y."/>
            <person name="Proctor R.H."/>
            <person name="Regev A."/>
            <person name="Ruiz-Roldan M.C."/>
            <person name="Sain D."/>
            <person name="Sakthikumar S."/>
            <person name="Sykes S."/>
            <person name="Schwartz D.C."/>
            <person name="Turgeon B.G."/>
            <person name="Wapinski I."/>
            <person name="Yoder O."/>
            <person name="Young S."/>
            <person name="Zeng Q."/>
            <person name="Zhou S."/>
            <person name="Galagan J."/>
            <person name="Cuomo C.A."/>
            <person name="Kistler H.C."/>
            <person name="Rep M."/>
        </authorList>
    </citation>
    <scope>GENOME REANNOTATION</scope>
    <source>
        <strain evidence="4">ATCC MYA-4620 / CBS 123657 / FGSC 9075 / NRRL 31084 / PH-1</strain>
        <strain evidence="3">PH-1 / ATCC MYA-4620 / FGSC 9075 / NRRL 31084</strain>
    </source>
</reference>
<reference evidence="3" key="4">
    <citation type="submission" date="2017-01" db="UniProtKB">
        <authorList>
            <consortium name="EnsemblFungi"/>
        </authorList>
    </citation>
    <scope>IDENTIFICATION</scope>
    <source>
        <strain evidence="3">PH-1 / ATCC MYA-4620 / FGSC 9075 / NRRL 31084</strain>
    </source>
</reference>
<dbReference type="EMBL" id="HG970332">
    <property type="protein sequence ID" value="CEF74821.1"/>
    <property type="molecule type" value="Genomic_DNA"/>
</dbReference>
<organism evidence="2 4">
    <name type="scientific">Gibberella zeae (strain ATCC MYA-4620 / CBS 123657 / FGSC 9075 / NRRL 31084 / PH-1)</name>
    <name type="common">Wheat head blight fungus</name>
    <name type="synonym">Fusarium graminearum</name>
    <dbReference type="NCBI Taxonomy" id="229533"/>
    <lineage>
        <taxon>Eukaryota</taxon>
        <taxon>Fungi</taxon>
        <taxon>Dikarya</taxon>
        <taxon>Ascomycota</taxon>
        <taxon>Pezizomycotina</taxon>
        <taxon>Sordariomycetes</taxon>
        <taxon>Hypocreomycetidae</taxon>
        <taxon>Hypocreales</taxon>
        <taxon>Nectriaceae</taxon>
        <taxon>Fusarium</taxon>
    </lineage>
</organism>
<keyword evidence="4" id="KW-1185">Reference proteome</keyword>
<reference evidence="3 4" key="1">
    <citation type="journal article" date="2007" name="Science">
        <title>The Fusarium graminearum genome reveals a link between localized polymorphism and pathogen specialization.</title>
        <authorList>
            <person name="Cuomo C.A."/>
            <person name="Gueldener U."/>
            <person name="Xu J.-R."/>
            <person name="Trail F."/>
            <person name="Turgeon B.G."/>
            <person name="Di Pietro A."/>
            <person name="Walton J.D."/>
            <person name="Ma L.-J."/>
            <person name="Baker S.E."/>
            <person name="Rep M."/>
            <person name="Adam G."/>
            <person name="Antoniw J."/>
            <person name="Baldwin T."/>
            <person name="Calvo S.E."/>
            <person name="Chang Y.-L."/>
            <person name="DeCaprio D."/>
            <person name="Gale L.R."/>
            <person name="Gnerre S."/>
            <person name="Goswami R.S."/>
            <person name="Hammond-Kosack K."/>
            <person name="Harris L.J."/>
            <person name="Hilburn K."/>
            <person name="Kennell J.C."/>
            <person name="Kroken S."/>
            <person name="Magnuson J.K."/>
            <person name="Mannhaupt G."/>
            <person name="Mauceli E.W."/>
            <person name="Mewes H.-W."/>
            <person name="Mitterbauer R."/>
            <person name="Muehlbauer G."/>
            <person name="Muensterkoetter M."/>
            <person name="Nelson D."/>
            <person name="O'Donnell K."/>
            <person name="Ouellet T."/>
            <person name="Qi W."/>
            <person name="Quesneville H."/>
            <person name="Roncero M.I.G."/>
            <person name="Seong K.-Y."/>
            <person name="Tetko I.V."/>
            <person name="Urban M."/>
            <person name="Waalwijk C."/>
            <person name="Ward T.J."/>
            <person name="Yao J."/>
            <person name="Birren B.W."/>
            <person name="Kistler H.C."/>
        </authorList>
    </citation>
    <scope>NUCLEOTIDE SEQUENCE [LARGE SCALE GENOMIC DNA]</scope>
    <source>
        <strain evidence="4">ATCC MYA-4620 / CBS 123657 / FGSC 9075 / NRRL 31084 / PH-1</strain>
        <strain evidence="3">PH-1 / ATCC MYA-4620 / FGSC 9075 / NRRL 31084</strain>
    </source>
</reference>
<evidence type="ECO:0000313" key="2">
    <source>
        <dbReference type="EMBL" id="CEF74821.1"/>
    </source>
</evidence>
<proteinExistence type="predicted"/>
<evidence type="ECO:0000256" key="1">
    <source>
        <dbReference type="SAM" id="MobiDB-lite"/>
    </source>
</evidence>
<reference evidence="2 4" key="3">
    <citation type="journal article" date="2015" name="BMC Genomics">
        <title>The completed genome sequence of the pathogenic ascomycete fungus Fusarium graminearum.</title>
        <authorList>
            <person name="King R."/>
            <person name="Urban M."/>
            <person name="Hammond-Kosack M.C."/>
            <person name="Hassani-Pak K."/>
            <person name="Hammond-Kosack K.E."/>
        </authorList>
    </citation>
    <scope>NUCLEOTIDE SEQUENCE [LARGE SCALE GENOMIC DNA]</scope>
    <source>
        <strain evidence="4">ATCC MYA-4620 / CBS 123657 / FGSC 9075 / NRRL 31084 / PH-1</strain>
        <strain evidence="2">PH-1</strain>
    </source>
</reference>
<evidence type="ECO:0000313" key="4">
    <source>
        <dbReference type="Proteomes" id="UP000070720"/>
    </source>
</evidence>
<dbReference type="VEuPathDB" id="FungiDB:FGRAMPH1_01G06033"/>